<evidence type="ECO:0000313" key="1">
    <source>
        <dbReference type="EMBL" id="EGV92220.1"/>
    </source>
</evidence>
<evidence type="ECO:0000313" key="2">
    <source>
        <dbReference type="Proteomes" id="UP000001075"/>
    </source>
</evidence>
<gene>
    <name evidence="1" type="ORF">I79_006683</name>
</gene>
<dbReference type="GlyGen" id="G3H8I2">
    <property type="glycosylation" value="1 site"/>
</dbReference>
<protein>
    <submittedName>
        <fullName evidence="1">Uncharacterized protein</fullName>
    </submittedName>
</protein>
<reference evidence="2" key="1">
    <citation type="journal article" date="2011" name="Nat. Biotechnol.">
        <title>The genomic sequence of the Chinese hamster ovary (CHO)-K1 cell line.</title>
        <authorList>
            <person name="Xu X."/>
            <person name="Nagarajan H."/>
            <person name="Lewis N.E."/>
            <person name="Pan S."/>
            <person name="Cai Z."/>
            <person name="Liu X."/>
            <person name="Chen W."/>
            <person name="Xie M."/>
            <person name="Wang W."/>
            <person name="Hammond S."/>
            <person name="Andersen M.R."/>
            <person name="Neff N."/>
            <person name="Passarelli B."/>
            <person name="Koh W."/>
            <person name="Fan H.C."/>
            <person name="Wang J."/>
            <person name="Gui Y."/>
            <person name="Lee K.H."/>
            <person name="Betenbaugh M.J."/>
            <person name="Quake S.R."/>
            <person name="Famili I."/>
            <person name="Palsson B.O."/>
            <person name="Wang J."/>
        </authorList>
    </citation>
    <scope>NUCLEOTIDE SEQUENCE [LARGE SCALE GENOMIC DNA]</scope>
    <source>
        <strain evidence="2">CHO K1 cell line</strain>
    </source>
</reference>
<dbReference type="InParanoid" id="G3H8I2"/>
<dbReference type="EMBL" id="JH000211">
    <property type="protein sequence ID" value="EGV92220.1"/>
    <property type="molecule type" value="Genomic_DNA"/>
</dbReference>
<organism evidence="1 2">
    <name type="scientific">Cricetulus griseus</name>
    <name type="common">Chinese hamster</name>
    <name type="synonym">Cricetulus barabensis griseus</name>
    <dbReference type="NCBI Taxonomy" id="10029"/>
    <lineage>
        <taxon>Eukaryota</taxon>
        <taxon>Metazoa</taxon>
        <taxon>Chordata</taxon>
        <taxon>Craniata</taxon>
        <taxon>Vertebrata</taxon>
        <taxon>Euteleostomi</taxon>
        <taxon>Mammalia</taxon>
        <taxon>Eutheria</taxon>
        <taxon>Euarchontoglires</taxon>
        <taxon>Glires</taxon>
        <taxon>Rodentia</taxon>
        <taxon>Myomorpha</taxon>
        <taxon>Muroidea</taxon>
        <taxon>Cricetidae</taxon>
        <taxon>Cricetinae</taxon>
        <taxon>Cricetulus</taxon>
    </lineage>
</organism>
<name>G3H8I2_CRIGR</name>
<dbReference type="Proteomes" id="UP000001075">
    <property type="component" value="Unassembled WGS sequence"/>
</dbReference>
<accession>G3H8I2</accession>
<dbReference type="AlphaFoldDB" id="G3H8I2"/>
<proteinExistence type="predicted"/>
<sequence length="95" mass="10468">MNEVNFAKVLRNWLKTCSVSNSLHSSFPAVTTGKLNTKIRDRCGGVKDEKNKCHEIIAETTWYNSSDSVSLPSPKMGGDISPPDKGLLNEGLLWC</sequence>